<dbReference type="EMBL" id="MU069516">
    <property type="protein sequence ID" value="KAF5840338.1"/>
    <property type="molecule type" value="Genomic_DNA"/>
</dbReference>
<dbReference type="EC" id="5.1.3.-" evidence="8"/>
<evidence type="ECO:0000256" key="5">
    <source>
        <dbReference type="ARBA" id="ARBA00013189"/>
    </source>
</evidence>
<evidence type="ECO:0000256" key="8">
    <source>
        <dbReference type="RuleBase" id="RU366046"/>
    </source>
</evidence>
<evidence type="ECO:0000256" key="1">
    <source>
        <dbReference type="ARBA" id="ARBA00000083"/>
    </source>
</evidence>
<dbReference type="InterPro" id="IPR016040">
    <property type="entry name" value="NAD(P)-bd_dom"/>
</dbReference>
<dbReference type="Gene3D" id="3.40.50.720">
    <property type="entry name" value="NAD(P)-binding Rossmann-like Domain"/>
    <property type="match status" value="1"/>
</dbReference>
<evidence type="ECO:0000256" key="7">
    <source>
        <dbReference type="ARBA" id="ARBA00023235"/>
    </source>
</evidence>
<protein>
    <recommendedName>
        <fullName evidence="5 8">UDP-glucose 4-epimerase</fullName>
        <ecNumber evidence="8">5.1.3.-</ecNumber>
    </recommendedName>
</protein>
<dbReference type="Gene3D" id="3.90.25.10">
    <property type="entry name" value="UDP-galactose 4-epimerase, domain 1"/>
    <property type="match status" value="1"/>
</dbReference>
<gene>
    <name evidence="10" type="ORF">DUNSADRAFT_17035</name>
</gene>
<comment type="cofactor">
    <cofactor evidence="2 8">
        <name>NAD(+)</name>
        <dbReference type="ChEBI" id="CHEBI:57540"/>
    </cofactor>
</comment>
<evidence type="ECO:0000256" key="6">
    <source>
        <dbReference type="ARBA" id="ARBA00023027"/>
    </source>
</evidence>
<dbReference type="PANTHER" id="PTHR43725">
    <property type="entry name" value="UDP-GLUCOSE 4-EPIMERASE"/>
    <property type="match status" value="1"/>
</dbReference>
<dbReference type="NCBIfam" id="TIGR01179">
    <property type="entry name" value="galE"/>
    <property type="match status" value="1"/>
</dbReference>
<name>A0ABQ7H0F4_DUNSA</name>
<evidence type="ECO:0000313" key="10">
    <source>
        <dbReference type="EMBL" id="KAF5840338.1"/>
    </source>
</evidence>
<keyword evidence="8" id="KW-0119">Carbohydrate metabolism</keyword>
<keyword evidence="7 8" id="KW-0413">Isomerase</keyword>
<comment type="pathway">
    <text evidence="3 8">Carbohydrate metabolism; galactose metabolism.</text>
</comment>
<evidence type="ECO:0000313" key="11">
    <source>
        <dbReference type="Proteomes" id="UP000815325"/>
    </source>
</evidence>
<comment type="similarity">
    <text evidence="4 8">Belongs to the NAD(P)-dependent epimerase/dehydratase family.</text>
</comment>
<dbReference type="NCBIfam" id="NF007956">
    <property type="entry name" value="PRK10675.1"/>
    <property type="match status" value="1"/>
</dbReference>
<dbReference type="SUPFAM" id="SSF51735">
    <property type="entry name" value="NAD(P)-binding Rossmann-fold domains"/>
    <property type="match status" value="1"/>
</dbReference>
<dbReference type="CDD" id="cd05247">
    <property type="entry name" value="UDP_G4E_1_SDR_e"/>
    <property type="match status" value="1"/>
</dbReference>
<keyword evidence="6 8" id="KW-0520">NAD</keyword>
<dbReference type="PANTHER" id="PTHR43725:SF47">
    <property type="entry name" value="UDP-GLUCOSE 4-EPIMERASE"/>
    <property type="match status" value="1"/>
</dbReference>
<accession>A0ABQ7H0F4</accession>
<keyword evidence="11" id="KW-1185">Reference proteome</keyword>
<evidence type="ECO:0000256" key="3">
    <source>
        <dbReference type="ARBA" id="ARBA00004947"/>
    </source>
</evidence>
<dbReference type="Pfam" id="PF16363">
    <property type="entry name" value="GDP_Man_Dehyd"/>
    <property type="match status" value="1"/>
</dbReference>
<evidence type="ECO:0000256" key="4">
    <source>
        <dbReference type="ARBA" id="ARBA00007637"/>
    </source>
</evidence>
<proteinExistence type="inferred from homology"/>
<dbReference type="InterPro" id="IPR036291">
    <property type="entry name" value="NAD(P)-bd_dom_sf"/>
</dbReference>
<evidence type="ECO:0000256" key="2">
    <source>
        <dbReference type="ARBA" id="ARBA00001911"/>
    </source>
</evidence>
<feature type="domain" description="NAD(P)-binding" evidence="9">
    <location>
        <begin position="9"/>
        <end position="332"/>
    </location>
</feature>
<comment type="caution">
    <text evidence="10">The sequence shown here is derived from an EMBL/GenBank/DDBJ whole genome shotgun (WGS) entry which is preliminary data.</text>
</comment>
<dbReference type="InterPro" id="IPR005886">
    <property type="entry name" value="UDP_G4E"/>
</dbReference>
<dbReference type="Proteomes" id="UP000815325">
    <property type="component" value="Unassembled WGS sequence"/>
</dbReference>
<sequence length="348" mass="38569">MSISGTNIFVTGGLGFIGSHTVLVLLENGAKVTLIDNLSNSFIRVLDHIKKLAGEKAGNMKFVECDINDYDKLSSIFQAEKFDAVIHFAGFKAVGESVAKPLEYYQNNFQGTITLLRAMRDQGLKNIVFSSSCTVYGLPEKVPITEDCPTEAISPYGRTKLFQEWMFRDIAQSDKEWRILLLRYFNPVAAHPSGELGEHPIGIPNNLMPYIQQVALGQRECLSVFGGDYPTPDGTCIRDYIHVMDLAEGHVAAVAKLLKSSDHGLQAINLGTGHGSSVFEMIRAFEKASGKEVKHKVVDKRAGDTVAVWADTTLAEKELGWKAKYNVQDMCTHQWQWATKFPQGYETA</sequence>
<evidence type="ECO:0000259" key="9">
    <source>
        <dbReference type="Pfam" id="PF16363"/>
    </source>
</evidence>
<comment type="catalytic activity">
    <reaction evidence="1">
        <text>UDP-alpha-D-glucose = UDP-alpha-D-galactose</text>
        <dbReference type="Rhea" id="RHEA:22168"/>
        <dbReference type="ChEBI" id="CHEBI:58885"/>
        <dbReference type="ChEBI" id="CHEBI:66914"/>
        <dbReference type="EC" id="5.1.3.2"/>
    </reaction>
</comment>
<reference evidence="10" key="1">
    <citation type="submission" date="2017-08" db="EMBL/GenBank/DDBJ databases">
        <authorList>
            <person name="Polle J.E."/>
            <person name="Barry K."/>
            <person name="Cushman J."/>
            <person name="Schmutz J."/>
            <person name="Tran D."/>
            <person name="Hathwaick L.T."/>
            <person name="Yim W.C."/>
            <person name="Jenkins J."/>
            <person name="Mckie-Krisberg Z.M."/>
            <person name="Prochnik S."/>
            <person name="Lindquist E."/>
            <person name="Dockter R.B."/>
            <person name="Adam C."/>
            <person name="Molina H."/>
            <person name="Bunkerborg J."/>
            <person name="Jin E."/>
            <person name="Buchheim M."/>
            <person name="Magnuson J."/>
        </authorList>
    </citation>
    <scope>NUCLEOTIDE SEQUENCE</scope>
    <source>
        <strain evidence="10">CCAP 19/18</strain>
    </source>
</reference>
<organism evidence="10 11">
    <name type="scientific">Dunaliella salina</name>
    <name type="common">Green alga</name>
    <name type="synonym">Protococcus salinus</name>
    <dbReference type="NCBI Taxonomy" id="3046"/>
    <lineage>
        <taxon>Eukaryota</taxon>
        <taxon>Viridiplantae</taxon>
        <taxon>Chlorophyta</taxon>
        <taxon>core chlorophytes</taxon>
        <taxon>Chlorophyceae</taxon>
        <taxon>CS clade</taxon>
        <taxon>Chlamydomonadales</taxon>
        <taxon>Dunaliellaceae</taxon>
        <taxon>Dunaliella</taxon>
    </lineage>
</organism>